<dbReference type="KEGG" id="dfs:HGD76_02645"/>
<dbReference type="RefSeq" id="WP_039202113.1">
    <property type="nucleotide sequence ID" value="NZ_CP051206.1"/>
</dbReference>
<reference evidence="1 2" key="2">
    <citation type="submission" date="2020-04" db="EMBL/GenBank/DDBJ databases">
        <authorList>
            <person name="Fomenkov A."/>
            <person name="Anton B.P."/>
            <person name="Roberts R.J."/>
        </authorList>
    </citation>
    <scope>NUCLEOTIDE SEQUENCE [LARGE SCALE GENOMIC DNA]</scope>
    <source>
        <strain evidence="1 2">CCAP 1403/13f</strain>
    </source>
</reference>
<accession>A0A6H2BWH6</accession>
<protein>
    <recommendedName>
        <fullName evidence="3">DUF2281 domain-containing protein</fullName>
    </recommendedName>
</protein>
<gene>
    <name evidence="1" type="ORF">HGD76_02645</name>
</gene>
<proteinExistence type="predicted"/>
<dbReference type="Proteomes" id="UP000502433">
    <property type="component" value="Chromosome"/>
</dbReference>
<evidence type="ECO:0000313" key="1">
    <source>
        <dbReference type="EMBL" id="QJB43288.1"/>
    </source>
</evidence>
<evidence type="ECO:0008006" key="3">
    <source>
        <dbReference type="Google" id="ProtNLM"/>
    </source>
</evidence>
<dbReference type="EMBL" id="CP051206">
    <property type="protein sequence ID" value="QJB43288.1"/>
    <property type="molecule type" value="Genomic_DNA"/>
</dbReference>
<reference evidence="1 2" key="1">
    <citation type="submission" date="2020-04" db="EMBL/GenBank/DDBJ databases">
        <title>Genome-Wide Identification of 5-Methylcytosine Sites in Bacterial Genomes By High-Throughput Sequencing of MspJI Restriction Fragments.</title>
        <authorList>
            <person name="Wu V."/>
        </authorList>
    </citation>
    <scope>NUCLEOTIDE SEQUENCE [LARGE SCALE GENOMIC DNA]</scope>
    <source>
        <strain evidence="1 2">CCAP 1403/13f</strain>
    </source>
</reference>
<name>A0A6H2BWH6_DOLFA</name>
<sequence length="90" mass="10497">MNSLELRQKIEQNLLTILPENLKFIDEFVEFIKYKQETSLSEKTNYKPASGRSILRHAGTWVGDDLEECLKLVSETRGKVKINNRINPFE</sequence>
<organism evidence="1 2">
    <name type="scientific">Dolichospermum flos-aquae CCAP 1403/13F</name>
    <dbReference type="NCBI Taxonomy" id="315271"/>
    <lineage>
        <taxon>Bacteria</taxon>
        <taxon>Bacillati</taxon>
        <taxon>Cyanobacteriota</taxon>
        <taxon>Cyanophyceae</taxon>
        <taxon>Nostocales</taxon>
        <taxon>Aphanizomenonaceae</taxon>
        <taxon>Dolichospermum</taxon>
    </lineage>
</organism>
<evidence type="ECO:0000313" key="2">
    <source>
        <dbReference type="Proteomes" id="UP000502433"/>
    </source>
</evidence>
<dbReference type="AlphaFoldDB" id="A0A6H2BWH6"/>